<dbReference type="EC" id="2.6.1.11" evidence="5"/>
<dbReference type="SUPFAM" id="SSF53383">
    <property type="entry name" value="PLP-dependent transferases"/>
    <property type="match status" value="1"/>
</dbReference>
<evidence type="ECO:0000313" key="7">
    <source>
        <dbReference type="Proteomes" id="UP000030512"/>
    </source>
</evidence>
<proteinExistence type="inferred from homology"/>
<reference evidence="6 7" key="1">
    <citation type="journal article" date="2015" name="Environ. Microbiol.">
        <title>Methane oxidation coupled to nitrate reduction under hypoxia by the Gammaproteobacterium Methylomonas denitrificans, sp. nov. type strain FJG1.</title>
        <authorList>
            <person name="Kits K.D."/>
            <person name="Klotz M.G."/>
            <person name="Stein L.Y."/>
        </authorList>
    </citation>
    <scope>NUCLEOTIDE SEQUENCE [LARGE SCALE GENOMIC DNA]</scope>
    <source>
        <strain evidence="6 7">FJG1</strain>
    </source>
</reference>
<comment type="catalytic activity">
    <reaction evidence="5">
        <text>N(2)-acetyl-L-ornithine + 2-oxoglutarate = N-acetyl-L-glutamate 5-semialdehyde + L-glutamate</text>
        <dbReference type="Rhea" id="RHEA:18049"/>
        <dbReference type="ChEBI" id="CHEBI:16810"/>
        <dbReference type="ChEBI" id="CHEBI:29123"/>
        <dbReference type="ChEBI" id="CHEBI:29985"/>
        <dbReference type="ChEBI" id="CHEBI:57805"/>
        <dbReference type="EC" id="2.6.1.11"/>
    </reaction>
</comment>
<comment type="miscellaneous">
    <text evidence="5">May also have succinyldiaminopimelate aminotransferase activity, thus carrying out the corresponding step in lysine biosynthesis.</text>
</comment>
<evidence type="ECO:0000313" key="6">
    <source>
        <dbReference type="EMBL" id="AMK78221.1"/>
    </source>
</evidence>
<dbReference type="GO" id="GO:0006526">
    <property type="term" value="P:L-arginine biosynthetic process"/>
    <property type="evidence" value="ECO:0007669"/>
    <property type="project" value="UniProtKB-UniRule"/>
</dbReference>
<comment type="subunit">
    <text evidence="5">Homodimer.</text>
</comment>
<dbReference type="PIRSF" id="PIRSF000521">
    <property type="entry name" value="Transaminase_4ab_Lys_Orn"/>
    <property type="match status" value="1"/>
</dbReference>
<evidence type="ECO:0000256" key="3">
    <source>
        <dbReference type="ARBA" id="ARBA00022679"/>
    </source>
</evidence>
<dbReference type="Gene3D" id="3.40.640.10">
    <property type="entry name" value="Type I PLP-dependent aspartate aminotransferase-like (Major domain)"/>
    <property type="match status" value="1"/>
</dbReference>
<keyword evidence="1 5" id="KW-0032">Aminotransferase</keyword>
<dbReference type="PANTHER" id="PTHR11986">
    <property type="entry name" value="AMINOTRANSFERASE CLASS III"/>
    <property type="match status" value="1"/>
</dbReference>
<organism evidence="6 7">
    <name type="scientific">Methylomonas denitrificans</name>
    <dbReference type="NCBI Taxonomy" id="1538553"/>
    <lineage>
        <taxon>Bacteria</taxon>
        <taxon>Pseudomonadati</taxon>
        <taxon>Pseudomonadota</taxon>
        <taxon>Gammaproteobacteria</taxon>
        <taxon>Methylococcales</taxon>
        <taxon>Methylococcaceae</taxon>
        <taxon>Methylomonas</taxon>
    </lineage>
</organism>
<name>A0A126T820_9GAMM</name>
<keyword evidence="5" id="KW-0055">Arginine biosynthesis</keyword>
<dbReference type="NCBIfam" id="NF002325">
    <property type="entry name" value="PRK01278.1"/>
    <property type="match status" value="1"/>
</dbReference>
<evidence type="ECO:0000256" key="5">
    <source>
        <dbReference type="HAMAP-Rule" id="MF_01107"/>
    </source>
</evidence>
<protein>
    <recommendedName>
        <fullName evidence="5">Acetylornithine aminotransferase</fullName>
        <shortName evidence="5">ACOAT</shortName>
        <ecNumber evidence="5">2.6.1.11</ecNumber>
    </recommendedName>
</protein>
<feature type="binding site" evidence="5">
    <location>
        <begin position="96"/>
        <end position="97"/>
    </location>
    <ligand>
        <name>pyridoxal 5'-phosphate</name>
        <dbReference type="ChEBI" id="CHEBI:597326"/>
    </ligand>
</feature>
<comment type="pathway">
    <text evidence="5">Amino-acid biosynthesis; L-arginine biosynthesis; N(2)-acetyl-L-ornithine from L-glutamate: step 4/4.</text>
</comment>
<gene>
    <name evidence="5" type="primary">argD</name>
    <name evidence="6" type="ORF">JT25_017305</name>
</gene>
<feature type="binding site" evidence="5">
    <location>
        <position position="128"/>
    </location>
    <ligand>
        <name>pyridoxal 5'-phosphate</name>
        <dbReference type="ChEBI" id="CHEBI:597326"/>
    </ligand>
</feature>
<comment type="subcellular location">
    <subcellularLocation>
        <location evidence="5">Cytoplasm</location>
    </subcellularLocation>
</comment>
<sequence>MTSHIMPTYARQSVTFARGEGAWLWDTDGRRYLDSVAGIAVCNLGHAHPAVHEALCRQSKTLLHTSNLYGVELQSQLADKLIELSGMDNVFFSNSGAEANEAAIKIARKYGHQQGIDNPVVLTMEKSFHGRTMGTLSATGNTKIKQGFAPLLAGFTHVPYNDVPAIEAAIAADKNIVAILVEPVQGEGGVNIPAADYLNQIRALCDRHNLLLMLDEIQTGAGRTGRFLAYQHNGILPDVCTMAKALGNGVPIGACLARGKAADVLQAGNHGSTFGGNPLACSAALAVLETLTTGTLIADAQTKGARICQLFKDALTDNPHIVDIRHKGLMIGIELDRPCGELVGKALAQGLLINVTADSTIRLLPPLIIDDAQIITLTETLAALIQEFSRQ</sequence>
<dbReference type="Gene3D" id="3.90.1150.10">
    <property type="entry name" value="Aspartate Aminotransferase, domain 1"/>
    <property type="match status" value="1"/>
</dbReference>
<keyword evidence="5" id="KW-0963">Cytoplasm</keyword>
<dbReference type="EMBL" id="CP014476">
    <property type="protein sequence ID" value="AMK78221.1"/>
    <property type="molecule type" value="Genomic_DNA"/>
</dbReference>
<dbReference type="InterPro" id="IPR005814">
    <property type="entry name" value="Aminotrans_3"/>
</dbReference>
<feature type="binding site" evidence="5">
    <location>
        <position position="272"/>
    </location>
    <ligand>
        <name>N(2)-acetyl-L-ornithine</name>
        <dbReference type="ChEBI" id="CHEBI:57805"/>
    </ligand>
</feature>
<dbReference type="InterPro" id="IPR050103">
    <property type="entry name" value="Class-III_PLP-dep_AT"/>
</dbReference>
<dbReference type="InterPro" id="IPR015424">
    <property type="entry name" value="PyrdxlP-dep_Trfase"/>
</dbReference>
<dbReference type="GO" id="GO:0003992">
    <property type="term" value="F:N2-acetyl-L-ornithine:2-oxoglutarate 5-aminotransferase activity"/>
    <property type="evidence" value="ECO:0007669"/>
    <property type="project" value="UniProtKB-UniRule"/>
</dbReference>
<dbReference type="HAMAP" id="MF_01107">
    <property type="entry name" value="ArgD_aminotrans_3"/>
    <property type="match status" value="1"/>
</dbReference>
<dbReference type="NCBIfam" id="NF002874">
    <property type="entry name" value="PRK03244.1"/>
    <property type="match status" value="1"/>
</dbReference>
<dbReference type="UniPathway" id="UPA00068">
    <property type="reaction ID" value="UER00109"/>
</dbReference>
<accession>A0A126T820</accession>
<dbReference type="KEGG" id="mdn:JT25_017305"/>
<dbReference type="GO" id="GO:0042802">
    <property type="term" value="F:identical protein binding"/>
    <property type="evidence" value="ECO:0007669"/>
    <property type="project" value="TreeGrafter"/>
</dbReference>
<feature type="binding site" evidence="5">
    <location>
        <begin position="215"/>
        <end position="218"/>
    </location>
    <ligand>
        <name>pyridoxal 5'-phosphate</name>
        <dbReference type="ChEBI" id="CHEBI:597326"/>
    </ligand>
</feature>
<dbReference type="FunFam" id="3.40.640.10:FF:000004">
    <property type="entry name" value="Acetylornithine aminotransferase"/>
    <property type="match status" value="1"/>
</dbReference>
<dbReference type="PANTHER" id="PTHR11986:SF79">
    <property type="entry name" value="ACETYLORNITHINE AMINOTRANSFERASE, MITOCHONDRIAL"/>
    <property type="match status" value="1"/>
</dbReference>
<dbReference type="NCBIfam" id="TIGR00707">
    <property type="entry name" value="argD"/>
    <property type="match status" value="1"/>
</dbReference>
<feature type="binding site" evidence="5">
    <location>
        <position position="273"/>
    </location>
    <ligand>
        <name>pyridoxal 5'-phosphate</name>
        <dbReference type="ChEBI" id="CHEBI:597326"/>
    </ligand>
</feature>
<dbReference type="InterPro" id="IPR015422">
    <property type="entry name" value="PyrdxlP-dep_Trfase_small"/>
</dbReference>
<dbReference type="RefSeq" id="WP_036274893.1">
    <property type="nucleotide sequence ID" value="NZ_CP014476.1"/>
</dbReference>
<evidence type="ECO:0000256" key="2">
    <source>
        <dbReference type="ARBA" id="ARBA00022605"/>
    </source>
</evidence>
<keyword evidence="2 5" id="KW-0028">Amino-acid biosynthesis</keyword>
<dbReference type="Proteomes" id="UP000030512">
    <property type="component" value="Chromosome"/>
</dbReference>
<dbReference type="GO" id="GO:0005737">
    <property type="term" value="C:cytoplasm"/>
    <property type="evidence" value="ECO:0007669"/>
    <property type="project" value="UniProtKB-SubCell"/>
</dbReference>
<evidence type="ECO:0000256" key="4">
    <source>
        <dbReference type="ARBA" id="ARBA00022898"/>
    </source>
</evidence>
<dbReference type="STRING" id="1538553.JT25_017305"/>
<keyword evidence="4 5" id="KW-0663">Pyridoxal phosphate</keyword>
<dbReference type="CDD" id="cd00610">
    <property type="entry name" value="OAT_like"/>
    <property type="match status" value="1"/>
</dbReference>
<feature type="binding site" evidence="5">
    <location>
        <position position="131"/>
    </location>
    <ligand>
        <name>N(2)-acetyl-L-ornithine</name>
        <dbReference type="ChEBI" id="CHEBI:57805"/>
    </ligand>
</feature>
<evidence type="ECO:0000256" key="1">
    <source>
        <dbReference type="ARBA" id="ARBA00022576"/>
    </source>
</evidence>
<dbReference type="AlphaFoldDB" id="A0A126T820"/>
<dbReference type="InterPro" id="IPR015421">
    <property type="entry name" value="PyrdxlP-dep_Trfase_major"/>
</dbReference>
<dbReference type="InterPro" id="IPR004636">
    <property type="entry name" value="AcOrn/SuccOrn_fam"/>
</dbReference>
<dbReference type="GO" id="GO:0030170">
    <property type="term" value="F:pyridoxal phosphate binding"/>
    <property type="evidence" value="ECO:0007669"/>
    <property type="project" value="InterPro"/>
</dbReference>
<dbReference type="OrthoDB" id="9770449at2"/>
<keyword evidence="3 5" id="KW-0808">Transferase</keyword>
<keyword evidence="7" id="KW-1185">Reference proteome</keyword>
<dbReference type="Pfam" id="PF00202">
    <property type="entry name" value="Aminotran_3"/>
    <property type="match status" value="1"/>
</dbReference>
<comment type="similarity">
    <text evidence="5">Belongs to the class-III pyridoxal-phosphate-dependent aminotransferase family. ArgD subfamily.</text>
</comment>
<comment type="cofactor">
    <cofactor evidence="5">
        <name>pyridoxal 5'-phosphate</name>
        <dbReference type="ChEBI" id="CHEBI:597326"/>
    </cofactor>
    <text evidence="5">Binds 1 pyridoxal phosphate per subunit.</text>
</comment>
<feature type="modified residue" description="N6-(pyridoxal phosphate)lysine" evidence="5">
    <location>
        <position position="244"/>
    </location>
</feature>